<evidence type="ECO:0000313" key="2">
    <source>
        <dbReference type="Proteomes" id="UP000252139"/>
    </source>
</evidence>
<comment type="caution">
    <text evidence="1">The sequence shown here is derived from an EMBL/GenBank/DDBJ whole genome shotgun (WGS) entry which is preliminary data.</text>
</comment>
<dbReference type="OrthoDB" id="10303722at2759"/>
<sequence length="247" mass="27870">MKRFIDEAQFSQAVVAESSQVAQERARKSNEREYELIEALQQQFETALALKIEKRVDKGDDLAEDETDSIGNDVPGLQLMALRGVIKDIPFKHFSHGIEEDEVSDKLADAESKELQTRILIINFLKTCVPSKESFRTISHQLSFLMSNSILHATGYNKFTLKITLYLVPSILNSLNVDAPFLFAIFYTRTKQQKTCATTQDALKCIDKVENMKIDDGLLKSSKITRSGIDNGLVTMTETASFDMENF</sequence>
<dbReference type="Proteomes" id="UP000252139">
    <property type="component" value="Unassembled WGS sequence"/>
</dbReference>
<dbReference type="AlphaFoldDB" id="A0A367IZ01"/>
<keyword evidence="2" id="KW-1185">Reference proteome</keyword>
<protein>
    <submittedName>
        <fullName evidence="1">Uncharacterized protein</fullName>
    </submittedName>
</protein>
<dbReference type="EMBL" id="PJQL01002853">
    <property type="protein sequence ID" value="RCH82900.1"/>
    <property type="molecule type" value="Genomic_DNA"/>
</dbReference>
<evidence type="ECO:0000313" key="1">
    <source>
        <dbReference type="EMBL" id="RCH82900.1"/>
    </source>
</evidence>
<name>A0A367IZ01_RHIAZ</name>
<reference evidence="1 2" key="1">
    <citation type="journal article" date="2018" name="G3 (Bethesda)">
        <title>Phylogenetic and Phylogenomic Definition of Rhizopus Species.</title>
        <authorList>
            <person name="Gryganskyi A.P."/>
            <person name="Golan J."/>
            <person name="Dolatabadi S."/>
            <person name="Mondo S."/>
            <person name="Robb S."/>
            <person name="Idnurm A."/>
            <person name="Muszewska A."/>
            <person name="Steczkiewicz K."/>
            <person name="Masonjones S."/>
            <person name="Liao H.L."/>
            <person name="Gajdeczka M.T."/>
            <person name="Anike F."/>
            <person name="Vuek A."/>
            <person name="Anishchenko I.M."/>
            <person name="Voigt K."/>
            <person name="de Hoog G.S."/>
            <person name="Smith M.E."/>
            <person name="Heitman J."/>
            <person name="Vilgalys R."/>
            <person name="Stajich J.E."/>
        </authorList>
    </citation>
    <scope>NUCLEOTIDE SEQUENCE [LARGE SCALE GENOMIC DNA]</scope>
    <source>
        <strain evidence="1 2">CBS 357.93</strain>
    </source>
</reference>
<organism evidence="1 2">
    <name type="scientific">Rhizopus azygosporus</name>
    <name type="common">Rhizopus microsporus var. azygosporus</name>
    <dbReference type="NCBI Taxonomy" id="86630"/>
    <lineage>
        <taxon>Eukaryota</taxon>
        <taxon>Fungi</taxon>
        <taxon>Fungi incertae sedis</taxon>
        <taxon>Mucoromycota</taxon>
        <taxon>Mucoromycotina</taxon>
        <taxon>Mucoromycetes</taxon>
        <taxon>Mucorales</taxon>
        <taxon>Mucorineae</taxon>
        <taxon>Rhizopodaceae</taxon>
        <taxon>Rhizopus</taxon>
    </lineage>
</organism>
<proteinExistence type="predicted"/>
<gene>
    <name evidence="1" type="ORF">CU097_005779</name>
</gene>
<accession>A0A367IZ01</accession>